<feature type="non-terminal residue" evidence="1">
    <location>
        <position position="1"/>
    </location>
</feature>
<dbReference type="Proteomes" id="UP000234323">
    <property type="component" value="Unassembled WGS sequence"/>
</dbReference>
<dbReference type="EMBL" id="LLXI01001883">
    <property type="protein sequence ID" value="PKY55533.1"/>
    <property type="molecule type" value="Genomic_DNA"/>
</dbReference>
<proteinExistence type="predicted"/>
<sequence length="133" mass="15974">IDYVVNRPFSTDPNQIANHHPYYKEYHSLRFDAKKRIKNWLQYVQKRNKKKKQLPPLPPGHQGDQRIYYKDTYNINLFDYKRNRNILTNNNDLFFWRTPPPDTDLTTTMSDISYTSATEWLTSVEAPPMPKHD</sequence>
<comment type="caution">
    <text evidence="1">The sequence shown here is derived from an EMBL/GenBank/DDBJ whole genome shotgun (WGS) entry which is preliminary data.</text>
</comment>
<evidence type="ECO:0000313" key="2">
    <source>
        <dbReference type="Proteomes" id="UP000234323"/>
    </source>
</evidence>
<dbReference type="VEuPathDB" id="FungiDB:FUN_009277"/>
<gene>
    <name evidence="1" type="ORF">RhiirA4_427586</name>
</gene>
<protein>
    <submittedName>
        <fullName evidence="1">Uncharacterized protein</fullName>
    </submittedName>
</protein>
<keyword evidence="2" id="KW-1185">Reference proteome</keyword>
<dbReference type="AlphaFoldDB" id="A0A2I1H9I0"/>
<accession>A0A2I1H9I0</accession>
<name>A0A2I1H9I0_9GLOM</name>
<reference evidence="1 2" key="1">
    <citation type="submission" date="2015-10" db="EMBL/GenBank/DDBJ databases">
        <title>Genome analyses suggest a sexual origin of heterokaryosis in a supposedly ancient asexual fungus.</title>
        <authorList>
            <person name="Ropars J."/>
            <person name="Sedzielewska K."/>
            <person name="Noel J."/>
            <person name="Charron P."/>
            <person name="Farinelli L."/>
            <person name="Marton T."/>
            <person name="Kruger M."/>
            <person name="Pelin A."/>
            <person name="Brachmann A."/>
            <person name="Corradi N."/>
        </authorList>
    </citation>
    <scope>NUCLEOTIDE SEQUENCE [LARGE SCALE GENOMIC DNA]</scope>
    <source>
        <strain evidence="1 2">A4</strain>
    </source>
</reference>
<dbReference type="VEuPathDB" id="FungiDB:RhiirFUN_002898"/>
<evidence type="ECO:0000313" key="1">
    <source>
        <dbReference type="EMBL" id="PKY55533.1"/>
    </source>
</evidence>
<organism evidence="1 2">
    <name type="scientific">Rhizophagus irregularis</name>
    <dbReference type="NCBI Taxonomy" id="588596"/>
    <lineage>
        <taxon>Eukaryota</taxon>
        <taxon>Fungi</taxon>
        <taxon>Fungi incertae sedis</taxon>
        <taxon>Mucoromycota</taxon>
        <taxon>Glomeromycotina</taxon>
        <taxon>Glomeromycetes</taxon>
        <taxon>Glomerales</taxon>
        <taxon>Glomeraceae</taxon>
        <taxon>Rhizophagus</taxon>
    </lineage>
</organism>